<keyword evidence="9" id="KW-0812">Transmembrane</keyword>
<evidence type="ECO:0000313" key="12">
    <source>
        <dbReference type="EMBL" id="CAF3755502.1"/>
    </source>
</evidence>
<evidence type="ECO:0000313" key="11">
    <source>
        <dbReference type="EMBL" id="CAF1486385.1"/>
    </source>
</evidence>
<feature type="domain" description="Glutamate/phenylalanine/leucine/valine/L-tryptophan dehydrogenase C-terminal" evidence="10">
    <location>
        <begin position="245"/>
        <end position="538"/>
    </location>
</feature>
<evidence type="ECO:0000256" key="6">
    <source>
        <dbReference type="ARBA" id="ARBA00047867"/>
    </source>
</evidence>
<dbReference type="PRINTS" id="PR00082">
    <property type="entry name" value="GLFDHDRGNASE"/>
</dbReference>
<reference evidence="11" key="1">
    <citation type="submission" date="2021-02" db="EMBL/GenBank/DDBJ databases">
        <authorList>
            <person name="Nowell W R."/>
        </authorList>
    </citation>
    <scope>NUCLEOTIDE SEQUENCE</scope>
</reference>
<dbReference type="AlphaFoldDB" id="A0A815S796"/>
<evidence type="ECO:0000256" key="4">
    <source>
        <dbReference type="ARBA" id="ARBA00023002"/>
    </source>
</evidence>
<dbReference type="CDD" id="cd01076">
    <property type="entry name" value="NAD_bind_1_Glu_DH"/>
    <property type="match status" value="1"/>
</dbReference>
<dbReference type="OrthoDB" id="6718861at2759"/>
<dbReference type="InterPro" id="IPR006095">
    <property type="entry name" value="Glu/Leu/Phe/Val/Trp_DH"/>
</dbReference>
<evidence type="ECO:0000313" key="13">
    <source>
        <dbReference type="Proteomes" id="UP000663891"/>
    </source>
</evidence>
<proteinExistence type="inferred from homology"/>
<dbReference type="SUPFAM" id="SSF53223">
    <property type="entry name" value="Aminoacid dehydrogenase-like, N-terminal domain"/>
    <property type="match status" value="1"/>
</dbReference>
<dbReference type="EC" id="1.4.1.3" evidence="3"/>
<keyword evidence="4 8" id="KW-0560">Oxidoreductase</keyword>
<protein>
    <recommendedName>
        <fullName evidence="3">glutamate dehydrogenase [NAD(P)(+)]</fullName>
        <ecNumber evidence="3">1.4.1.3</ecNumber>
    </recommendedName>
</protein>
<dbReference type="EMBL" id="CAJNON010001802">
    <property type="protein sequence ID" value="CAF1486385.1"/>
    <property type="molecule type" value="Genomic_DNA"/>
</dbReference>
<evidence type="ECO:0000256" key="8">
    <source>
        <dbReference type="RuleBase" id="RU004417"/>
    </source>
</evidence>
<feature type="transmembrane region" description="Helical" evidence="9">
    <location>
        <begin position="567"/>
        <end position="586"/>
    </location>
</feature>
<gene>
    <name evidence="12" type="ORF">OKA104_LOCUS15938</name>
    <name evidence="11" type="ORF">VCS650_LOCUS41459</name>
</gene>
<evidence type="ECO:0000256" key="5">
    <source>
        <dbReference type="ARBA" id="ARBA00023128"/>
    </source>
</evidence>
<dbReference type="InterPro" id="IPR036259">
    <property type="entry name" value="MFS_trans_sf"/>
</dbReference>
<comment type="catalytic activity">
    <reaction evidence="7">
        <text>L-glutamate + NADP(+) + H2O = 2-oxoglutarate + NH4(+) + NADPH + H(+)</text>
        <dbReference type="Rhea" id="RHEA:11612"/>
        <dbReference type="ChEBI" id="CHEBI:15377"/>
        <dbReference type="ChEBI" id="CHEBI:15378"/>
        <dbReference type="ChEBI" id="CHEBI:16810"/>
        <dbReference type="ChEBI" id="CHEBI:28938"/>
        <dbReference type="ChEBI" id="CHEBI:29985"/>
        <dbReference type="ChEBI" id="CHEBI:57783"/>
        <dbReference type="ChEBI" id="CHEBI:58349"/>
        <dbReference type="EC" id="1.4.1.3"/>
    </reaction>
</comment>
<dbReference type="SUPFAM" id="SSF51735">
    <property type="entry name" value="NAD(P)-binding Rossmann-fold domains"/>
    <property type="match status" value="1"/>
</dbReference>
<dbReference type="PANTHER" id="PTHR11606">
    <property type="entry name" value="GLUTAMATE DEHYDROGENASE"/>
    <property type="match status" value="1"/>
</dbReference>
<comment type="subcellular location">
    <subcellularLocation>
        <location evidence="1">Mitochondrion</location>
    </subcellularLocation>
</comment>
<dbReference type="EMBL" id="CAJOAY010000893">
    <property type="protein sequence ID" value="CAF3755502.1"/>
    <property type="molecule type" value="Genomic_DNA"/>
</dbReference>
<dbReference type="Pfam" id="PF02812">
    <property type="entry name" value="ELFV_dehydrog_N"/>
    <property type="match status" value="1"/>
</dbReference>
<evidence type="ECO:0000256" key="1">
    <source>
        <dbReference type="ARBA" id="ARBA00004173"/>
    </source>
</evidence>
<dbReference type="InterPro" id="IPR033922">
    <property type="entry name" value="NAD_bind_Glu_DH"/>
</dbReference>
<name>A0A815S796_9BILA</name>
<dbReference type="Proteomes" id="UP000663891">
    <property type="component" value="Unassembled WGS sequence"/>
</dbReference>
<dbReference type="PROSITE" id="PS00074">
    <property type="entry name" value="GLFV_DEHYDROGENASE"/>
    <property type="match status" value="1"/>
</dbReference>
<dbReference type="FunFam" id="3.40.50.720:FF:000100">
    <property type="entry name" value="Glutamate dehydrogenase 1, mitochondrial"/>
    <property type="match status" value="1"/>
</dbReference>
<evidence type="ECO:0000256" key="3">
    <source>
        <dbReference type="ARBA" id="ARBA00012889"/>
    </source>
</evidence>
<dbReference type="InterPro" id="IPR036291">
    <property type="entry name" value="NAD(P)-bd_dom_sf"/>
</dbReference>
<dbReference type="FunFam" id="3.40.50.10860:FF:000007">
    <property type="entry name" value="Glutamate dehydrogenase 1, mitochondrial"/>
    <property type="match status" value="1"/>
</dbReference>
<sequence length="686" mass="75791">MLKATLRNNQSLYQISTCSIIRLSSHAATTTTAQPQQAGPGHFGFYRQVELFYDRAAKILEEKLVNDMHKSKLSDDLKRKKVRGILKIIKPCNHVLEIRFPIRRDNGELHMIEAYRAQHSQHRTPCKGGIRYSLDVNLDEVKALAALMTYKCACVDVPFGGGKAGVKINPKDWSEAELERITRRLTVELAKKGFIGPGIDVPAPDMGTGEREMAWIADTYASTVGWEDIHANGCVTGKPILQGGIHGRTSATGRGLYHGVDNFVNEASFMGMVGLLPGLAGKTFIVQGFGNVGLHSTRYLTRHGAKCVGVLEYDAAIINPDGIDPKELEDYKLEKGTIKGFPGAKAYDKDPKEELLCEQCDILVPAASERQITSENAHRIKARIIAEGANGPTTPEADVILLKNNVLVIPDLYINAGGVTVSYFEWLKNLSHVSYGRLTFKYQRDTNYSLLESVQGSLESKFGRMGGKIPIVPSEEFFKRMAGASEKDIVHSGLEQTMEKSARAIMQTAMRYNLGLDIRTAAYVNAIEKIYNVYVSADFVGQAVFGGNSKLAYEHPLRVLYNDGVRFGSWGLAIYSISCSIYSFNMQKLNNYFDIKRGYIGSQLIYAIGMLLMGYLRHRFAVIILSATAGILYSTLFTIPFLLISKYYASNTYGQTNTNGQIRGIGTDVAIVSSMVFLAEFCLSSC</sequence>
<dbReference type="InterPro" id="IPR006096">
    <property type="entry name" value="Glu/Leu/Phe/Val/Trp_DH_C"/>
</dbReference>
<dbReference type="Pfam" id="PF00208">
    <property type="entry name" value="ELFV_dehydrog"/>
    <property type="match status" value="1"/>
</dbReference>
<keyword evidence="5" id="KW-0496">Mitochondrion</keyword>
<evidence type="ECO:0000256" key="7">
    <source>
        <dbReference type="ARBA" id="ARBA00048577"/>
    </source>
</evidence>
<dbReference type="InterPro" id="IPR006097">
    <property type="entry name" value="Glu/Leu/Phe/Val/Trp_DH_dimer"/>
</dbReference>
<comment type="similarity">
    <text evidence="2 8">Belongs to the Glu/Leu/Phe/Val dehydrogenases family.</text>
</comment>
<dbReference type="PANTHER" id="PTHR11606:SF13">
    <property type="entry name" value="GLUTAMATE DEHYDROGENASE 1, MITOCHONDRIAL"/>
    <property type="match status" value="1"/>
</dbReference>
<accession>A0A815S796</accession>
<dbReference type="Gene3D" id="1.10.287.140">
    <property type="match status" value="1"/>
</dbReference>
<evidence type="ECO:0000256" key="2">
    <source>
        <dbReference type="ARBA" id="ARBA00006382"/>
    </source>
</evidence>
<dbReference type="Gene3D" id="3.40.50.10860">
    <property type="entry name" value="Leucine Dehydrogenase, chain A, domain 1"/>
    <property type="match status" value="1"/>
</dbReference>
<feature type="transmembrane region" description="Helical" evidence="9">
    <location>
        <begin position="598"/>
        <end position="616"/>
    </location>
</feature>
<dbReference type="InterPro" id="IPR046346">
    <property type="entry name" value="Aminoacid_DH-like_N_sf"/>
</dbReference>
<feature type="transmembrane region" description="Helical" evidence="9">
    <location>
        <begin position="622"/>
        <end position="644"/>
    </location>
</feature>
<dbReference type="GO" id="GO:0005739">
    <property type="term" value="C:mitochondrion"/>
    <property type="evidence" value="ECO:0007669"/>
    <property type="project" value="UniProtKB-SubCell"/>
</dbReference>
<dbReference type="GO" id="GO:0004352">
    <property type="term" value="F:glutamate dehydrogenase (NAD+) activity"/>
    <property type="evidence" value="ECO:0007669"/>
    <property type="project" value="TreeGrafter"/>
</dbReference>
<dbReference type="Proteomes" id="UP000663881">
    <property type="component" value="Unassembled WGS sequence"/>
</dbReference>
<organism evidence="11 13">
    <name type="scientific">Adineta steineri</name>
    <dbReference type="NCBI Taxonomy" id="433720"/>
    <lineage>
        <taxon>Eukaryota</taxon>
        <taxon>Metazoa</taxon>
        <taxon>Spiralia</taxon>
        <taxon>Gnathifera</taxon>
        <taxon>Rotifera</taxon>
        <taxon>Eurotatoria</taxon>
        <taxon>Bdelloidea</taxon>
        <taxon>Adinetida</taxon>
        <taxon>Adinetidae</taxon>
        <taxon>Adineta</taxon>
    </lineage>
</organism>
<dbReference type="Gene3D" id="3.40.50.720">
    <property type="entry name" value="NAD(P)-binding Rossmann-like Domain"/>
    <property type="match status" value="1"/>
</dbReference>
<comment type="catalytic activity">
    <reaction evidence="6">
        <text>L-glutamate + NAD(+) + H2O = 2-oxoglutarate + NH4(+) + NADH + H(+)</text>
        <dbReference type="Rhea" id="RHEA:15133"/>
        <dbReference type="ChEBI" id="CHEBI:15377"/>
        <dbReference type="ChEBI" id="CHEBI:15378"/>
        <dbReference type="ChEBI" id="CHEBI:16810"/>
        <dbReference type="ChEBI" id="CHEBI:28938"/>
        <dbReference type="ChEBI" id="CHEBI:29985"/>
        <dbReference type="ChEBI" id="CHEBI:57540"/>
        <dbReference type="ChEBI" id="CHEBI:57945"/>
        <dbReference type="EC" id="1.4.1.3"/>
    </reaction>
</comment>
<comment type="caution">
    <text evidence="11">The sequence shown here is derived from an EMBL/GenBank/DDBJ whole genome shotgun (WGS) entry which is preliminary data.</text>
</comment>
<keyword evidence="9" id="KW-0472">Membrane</keyword>
<dbReference type="SUPFAM" id="SSF103473">
    <property type="entry name" value="MFS general substrate transporter"/>
    <property type="match status" value="1"/>
</dbReference>
<dbReference type="SMART" id="SM00839">
    <property type="entry name" value="ELFV_dehydrog"/>
    <property type="match status" value="1"/>
</dbReference>
<dbReference type="GO" id="GO:0006538">
    <property type="term" value="P:L-glutamate catabolic process"/>
    <property type="evidence" value="ECO:0007669"/>
    <property type="project" value="TreeGrafter"/>
</dbReference>
<evidence type="ECO:0000256" key="9">
    <source>
        <dbReference type="SAM" id="Phobius"/>
    </source>
</evidence>
<evidence type="ECO:0000259" key="10">
    <source>
        <dbReference type="SMART" id="SM00839"/>
    </source>
</evidence>
<dbReference type="InterPro" id="IPR033524">
    <property type="entry name" value="Glu/Leu/Phe/Val_DH_AS"/>
</dbReference>
<keyword evidence="9" id="KW-1133">Transmembrane helix</keyword>